<sequence>MFKKWRDALCESMVFIGFDRIYCPSNDCSELMITEFGEGGSKRCMCPFYLKQFCYKCKVTWQDAWLYMRRETRDGNNVDFDFVCMNNGWNWKSCPKCRLCIQ</sequence>
<evidence type="ECO:0000256" key="3">
    <source>
        <dbReference type="ARBA" id="ARBA00022786"/>
    </source>
</evidence>
<proteinExistence type="predicted"/>
<evidence type="ECO:0000313" key="6">
    <source>
        <dbReference type="EMBL" id="PWA82141.1"/>
    </source>
</evidence>
<comment type="caution">
    <text evidence="6">The sequence shown here is derived from an EMBL/GenBank/DDBJ whole genome shotgun (WGS) entry which is preliminary data.</text>
</comment>
<dbReference type="EMBL" id="PKPP01001505">
    <property type="protein sequence ID" value="PWA82141.1"/>
    <property type="molecule type" value="Genomic_DNA"/>
</dbReference>
<keyword evidence="4" id="KW-0862">Zinc</keyword>
<evidence type="ECO:0000259" key="5">
    <source>
        <dbReference type="Pfam" id="PF01485"/>
    </source>
</evidence>
<dbReference type="GO" id="GO:0016874">
    <property type="term" value="F:ligase activity"/>
    <property type="evidence" value="ECO:0007669"/>
    <property type="project" value="UniProtKB-KW"/>
</dbReference>
<organism evidence="6 7">
    <name type="scientific">Artemisia annua</name>
    <name type="common">Sweet wormwood</name>
    <dbReference type="NCBI Taxonomy" id="35608"/>
    <lineage>
        <taxon>Eukaryota</taxon>
        <taxon>Viridiplantae</taxon>
        <taxon>Streptophyta</taxon>
        <taxon>Embryophyta</taxon>
        <taxon>Tracheophyta</taxon>
        <taxon>Spermatophyta</taxon>
        <taxon>Magnoliopsida</taxon>
        <taxon>eudicotyledons</taxon>
        <taxon>Gunneridae</taxon>
        <taxon>Pentapetalae</taxon>
        <taxon>asterids</taxon>
        <taxon>campanulids</taxon>
        <taxon>Asterales</taxon>
        <taxon>Asteraceae</taxon>
        <taxon>Asteroideae</taxon>
        <taxon>Anthemideae</taxon>
        <taxon>Artemisiinae</taxon>
        <taxon>Artemisia</taxon>
    </lineage>
</organism>
<feature type="domain" description="IBR" evidence="5">
    <location>
        <begin position="4"/>
        <end position="62"/>
    </location>
</feature>
<keyword evidence="7" id="KW-1185">Reference proteome</keyword>
<gene>
    <name evidence="6" type="ORF">CTI12_AA155290</name>
</gene>
<dbReference type="Proteomes" id="UP000245207">
    <property type="component" value="Unassembled WGS sequence"/>
</dbReference>
<dbReference type="AlphaFoldDB" id="A0A2U1P8S0"/>
<dbReference type="InterPro" id="IPR002867">
    <property type="entry name" value="IBR_dom"/>
</dbReference>
<dbReference type="STRING" id="35608.A0A2U1P8S0"/>
<keyword evidence="6" id="KW-0436">Ligase</keyword>
<dbReference type="UniPathway" id="UPA00143"/>
<protein>
    <submittedName>
        <fullName evidence="6">IBR domain, E3 ubiquitin ligase RBR family</fullName>
    </submittedName>
</protein>
<evidence type="ECO:0000313" key="7">
    <source>
        <dbReference type="Proteomes" id="UP000245207"/>
    </source>
</evidence>
<evidence type="ECO:0000256" key="2">
    <source>
        <dbReference type="ARBA" id="ARBA00022771"/>
    </source>
</evidence>
<name>A0A2U1P8S0_ARTAN</name>
<evidence type="ECO:0000256" key="1">
    <source>
        <dbReference type="ARBA" id="ARBA00022723"/>
    </source>
</evidence>
<dbReference type="GO" id="GO:0016567">
    <property type="term" value="P:protein ubiquitination"/>
    <property type="evidence" value="ECO:0007669"/>
    <property type="project" value="UniProtKB-UniPathway"/>
</dbReference>
<reference evidence="6 7" key="1">
    <citation type="journal article" date="2018" name="Mol. Plant">
        <title>The genome of Artemisia annua provides insight into the evolution of Asteraceae family and artemisinin biosynthesis.</title>
        <authorList>
            <person name="Shen Q."/>
            <person name="Zhang L."/>
            <person name="Liao Z."/>
            <person name="Wang S."/>
            <person name="Yan T."/>
            <person name="Shi P."/>
            <person name="Liu M."/>
            <person name="Fu X."/>
            <person name="Pan Q."/>
            <person name="Wang Y."/>
            <person name="Lv Z."/>
            <person name="Lu X."/>
            <person name="Zhang F."/>
            <person name="Jiang W."/>
            <person name="Ma Y."/>
            <person name="Chen M."/>
            <person name="Hao X."/>
            <person name="Li L."/>
            <person name="Tang Y."/>
            <person name="Lv G."/>
            <person name="Zhou Y."/>
            <person name="Sun X."/>
            <person name="Brodelius P.E."/>
            <person name="Rose J.K.C."/>
            <person name="Tang K."/>
        </authorList>
    </citation>
    <scope>NUCLEOTIDE SEQUENCE [LARGE SCALE GENOMIC DNA]</scope>
    <source>
        <strain evidence="7">cv. Huhao1</strain>
        <tissue evidence="6">Leaf</tissue>
    </source>
</reference>
<evidence type="ECO:0000256" key="4">
    <source>
        <dbReference type="ARBA" id="ARBA00022833"/>
    </source>
</evidence>
<dbReference type="OrthoDB" id="10009520at2759"/>
<keyword evidence="1" id="KW-0479">Metal-binding</keyword>
<accession>A0A2U1P8S0</accession>
<dbReference type="GO" id="GO:0008270">
    <property type="term" value="F:zinc ion binding"/>
    <property type="evidence" value="ECO:0007669"/>
    <property type="project" value="UniProtKB-KW"/>
</dbReference>
<keyword evidence="3" id="KW-0833">Ubl conjugation pathway</keyword>
<dbReference type="Pfam" id="PF01485">
    <property type="entry name" value="IBR"/>
    <property type="match status" value="1"/>
</dbReference>
<keyword evidence="2" id="KW-0863">Zinc-finger</keyword>